<dbReference type="Gene3D" id="3.90.180.10">
    <property type="entry name" value="Medium-chain alcohol dehydrogenases, catalytic domain"/>
    <property type="match status" value="1"/>
</dbReference>
<dbReference type="Proteomes" id="UP000054270">
    <property type="component" value="Unassembled WGS sequence"/>
</dbReference>
<dbReference type="AlphaFoldDB" id="A0A0D2NVI1"/>
<dbReference type="SUPFAM" id="SSF50129">
    <property type="entry name" value="GroES-like"/>
    <property type="match status" value="1"/>
</dbReference>
<dbReference type="STRING" id="945553.A0A0D2NVI1"/>
<gene>
    <name evidence="2" type="ORF">HYPSUDRAFT_188618</name>
</gene>
<dbReference type="GO" id="GO:0016651">
    <property type="term" value="F:oxidoreductase activity, acting on NAD(P)H"/>
    <property type="evidence" value="ECO:0007669"/>
    <property type="project" value="InterPro"/>
</dbReference>
<dbReference type="OMA" id="IASWSIL"/>
<dbReference type="InterPro" id="IPR020843">
    <property type="entry name" value="ER"/>
</dbReference>
<feature type="domain" description="Enoyl reductase (ER)" evidence="1">
    <location>
        <begin position="16"/>
        <end position="340"/>
    </location>
</feature>
<reference evidence="3" key="1">
    <citation type="submission" date="2014-04" db="EMBL/GenBank/DDBJ databases">
        <title>Evolutionary Origins and Diversification of the Mycorrhizal Mutualists.</title>
        <authorList>
            <consortium name="DOE Joint Genome Institute"/>
            <consortium name="Mycorrhizal Genomics Consortium"/>
            <person name="Kohler A."/>
            <person name="Kuo A."/>
            <person name="Nagy L.G."/>
            <person name="Floudas D."/>
            <person name="Copeland A."/>
            <person name="Barry K.W."/>
            <person name="Cichocki N."/>
            <person name="Veneault-Fourrey C."/>
            <person name="LaButti K."/>
            <person name="Lindquist E.A."/>
            <person name="Lipzen A."/>
            <person name="Lundell T."/>
            <person name="Morin E."/>
            <person name="Murat C."/>
            <person name="Riley R."/>
            <person name="Ohm R."/>
            <person name="Sun H."/>
            <person name="Tunlid A."/>
            <person name="Henrissat B."/>
            <person name="Grigoriev I.V."/>
            <person name="Hibbett D.S."/>
            <person name="Martin F."/>
        </authorList>
    </citation>
    <scope>NUCLEOTIDE SEQUENCE [LARGE SCALE GENOMIC DNA]</scope>
    <source>
        <strain evidence="3">FD-334 SS-4</strain>
    </source>
</reference>
<evidence type="ECO:0000313" key="2">
    <source>
        <dbReference type="EMBL" id="KJA20536.1"/>
    </source>
</evidence>
<proteinExistence type="predicted"/>
<dbReference type="InterPro" id="IPR036291">
    <property type="entry name" value="NAD(P)-bd_dom_sf"/>
</dbReference>
<dbReference type="PANTHER" id="PTHR45348:SF2">
    <property type="entry name" value="ZINC-TYPE ALCOHOL DEHYDROGENASE-LIKE PROTEIN C2E1P3.01"/>
    <property type="match status" value="1"/>
</dbReference>
<dbReference type="SMART" id="SM00829">
    <property type="entry name" value="PKS_ER"/>
    <property type="match status" value="1"/>
</dbReference>
<dbReference type="InterPro" id="IPR013154">
    <property type="entry name" value="ADH-like_N"/>
</dbReference>
<dbReference type="SUPFAM" id="SSF51735">
    <property type="entry name" value="NAD(P)-binding Rossmann-fold domains"/>
    <property type="match status" value="1"/>
</dbReference>
<sequence>MAPSTQKALLLTKKYGDLVISEIAVPKPGSGEVLIKLKATSLNPVDWKIQKLGFFLEEFPAILGTDLAGDIEEVGEGVTDFRKGDKVFTQGQFINVNASFQEYALALASTLAKIPPNISYDEASTFPVAINVVYVGLYNVHPYGLGFTPPISASTRGIYAGTPLVVLGGATSVGQNAIQLAKISGFSPIITTASLKNTEHLQSIGATAVLDRSLSTTELTNQIAKITTAPIKAVFDTVSSDSTQQTGVDILASGGKLAVVLPPTAKVPQDKSLVHSLGLLRAPPNVGLLETFYHDLISDFIEKGWLKPNNIEVLPNGLAAIPSGLDKMQSDTFSKLKLVVHPDETP</sequence>
<name>A0A0D2NVI1_HYPSF</name>
<dbReference type="InterPro" id="IPR011032">
    <property type="entry name" value="GroES-like_sf"/>
</dbReference>
<keyword evidence="3" id="KW-1185">Reference proteome</keyword>
<protein>
    <recommendedName>
        <fullName evidence="1">Enoyl reductase (ER) domain-containing protein</fullName>
    </recommendedName>
</protein>
<dbReference type="CDD" id="cd08249">
    <property type="entry name" value="enoyl_reductase_like"/>
    <property type="match status" value="1"/>
</dbReference>
<dbReference type="InterPro" id="IPR047122">
    <property type="entry name" value="Trans-enoyl_RdTase-like"/>
</dbReference>
<dbReference type="OrthoDB" id="3233595at2759"/>
<dbReference type="InterPro" id="IPR013149">
    <property type="entry name" value="ADH-like_C"/>
</dbReference>
<accession>A0A0D2NVI1</accession>
<dbReference type="Gene3D" id="3.40.50.720">
    <property type="entry name" value="NAD(P)-binding Rossmann-like Domain"/>
    <property type="match status" value="1"/>
</dbReference>
<evidence type="ECO:0000313" key="3">
    <source>
        <dbReference type="Proteomes" id="UP000054270"/>
    </source>
</evidence>
<dbReference type="PANTHER" id="PTHR45348">
    <property type="entry name" value="HYPOTHETICAL OXIDOREDUCTASE (EUROFUNG)"/>
    <property type="match status" value="1"/>
</dbReference>
<dbReference type="EMBL" id="KN817566">
    <property type="protein sequence ID" value="KJA20536.1"/>
    <property type="molecule type" value="Genomic_DNA"/>
</dbReference>
<organism evidence="2 3">
    <name type="scientific">Hypholoma sublateritium (strain FD-334 SS-4)</name>
    <dbReference type="NCBI Taxonomy" id="945553"/>
    <lineage>
        <taxon>Eukaryota</taxon>
        <taxon>Fungi</taxon>
        <taxon>Dikarya</taxon>
        <taxon>Basidiomycota</taxon>
        <taxon>Agaricomycotina</taxon>
        <taxon>Agaricomycetes</taxon>
        <taxon>Agaricomycetidae</taxon>
        <taxon>Agaricales</taxon>
        <taxon>Agaricineae</taxon>
        <taxon>Strophariaceae</taxon>
        <taxon>Hypholoma</taxon>
    </lineage>
</organism>
<dbReference type="Pfam" id="PF08240">
    <property type="entry name" value="ADH_N"/>
    <property type="match status" value="1"/>
</dbReference>
<dbReference type="Pfam" id="PF00107">
    <property type="entry name" value="ADH_zinc_N"/>
    <property type="match status" value="1"/>
</dbReference>
<evidence type="ECO:0000259" key="1">
    <source>
        <dbReference type="SMART" id="SM00829"/>
    </source>
</evidence>